<comment type="subcellular location">
    <subcellularLocation>
        <location evidence="1">Cell membrane</location>
        <topology evidence="1">Multi-pass membrane protein</topology>
    </subcellularLocation>
    <subcellularLocation>
        <location evidence="6">Membrane</location>
        <topology evidence="6">Multi-pass membrane protein</topology>
    </subcellularLocation>
</comment>
<organism evidence="9 10">
    <name type="scientific">Pseudodesulfovibrio senegalensis</name>
    <dbReference type="NCBI Taxonomy" id="1721087"/>
    <lineage>
        <taxon>Bacteria</taxon>
        <taxon>Pseudomonadati</taxon>
        <taxon>Thermodesulfobacteriota</taxon>
        <taxon>Desulfovibrionia</taxon>
        <taxon>Desulfovibrionales</taxon>
        <taxon>Desulfovibrionaceae</taxon>
    </lineage>
</organism>
<evidence type="ECO:0000313" key="10">
    <source>
        <dbReference type="Proteomes" id="UP000438699"/>
    </source>
</evidence>
<dbReference type="PANTHER" id="PTHR30625:SF11">
    <property type="entry name" value="MOTA_TOLQ_EXBB PROTON CHANNEL DOMAIN-CONTAINING PROTEIN"/>
    <property type="match status" value="1"/>
</dbReference>
<feature type="transmembrane region" description="Helical" evidence="7">
    <location>
        <begin position="6"/>
        <end position="26"/>
    </location>
</feature>
<evidence type="ECO:0000256" key="6">
    <source>
        <dbReference type="RuleBase" id="RU004057"/>
    </source>
</evidence>
<keyword evidence="6" id="KW-0653">Protein transport</keyword>
<gene>
    <name evidence="9" type="ORF">F8A88_13530</name>
</gene>
<reference evidence="9 10" key="1">
    <citation type="journal article" date="2017" name="Int. J. Syst. Evol. Microbiol.">
        <title>Desulfovibrio senegalensis sp. nov., a mesophilic sulfate reducer isolated from marine sediment.</title>
        <authorList>
            <person name="Thioye A."/>
            <person name="Gam Z.B.A."/>
            <person name="Mbengue M."/>
            <person name="Cayol J.L."/>
            <person name="Joseph-Bartoli M."/>
            <person name="Toure-Kane C."/>
            <person name="Labat M."/>
        </authorList>
    </citation>
    <scope>NUCLEOTIDE SEQUENCE [LARGE SCALE GENOMIC DNA]</scope>
    <source>
        <strain evidence="9 10">DSM 101509</strain>
    </source>
</reference>
<dbReference type="GO" id="GO:0005886">
    <property type="term" value="C:plasma membrane"/>
    <property type="evidence" value="ECO:0007669"/>
    <property type="project" value="UniProtKB-SubCell"/>
</dbReference>
<keyword evidence="10" id="KW-1185">Reference proteome</keyword>
<dbReference type="InterPro" id="IPR050790">
    <property type="entry name" value="ExbB/TolQ_transport"/>
</dbReference>
<dbReference type="Pfam" id="PF01618">
    <property type="entry name" value="MotA_ExbB"/>
    <property type="match status" value="1"/>
</dbReference>
<keyword evidence="2" id="KW-1003">Cell membrane</keyword>
<dbReference type="InterPro" id="IPR002898">
    <property type="entry name" value="MotA_ExbB_proton_chnl"/>
</dbReference>
<dbReference type="AlphaFoldDB" id="A0A6N6MZ76"/>
<keyword evidence="4 7" id="KW-1133">Transmembrane helix</keyword>
<dbReference type="OrthoDB" id="4045at2"/>
<evidence type="ECO:0000256" key="1">
    <source>
        <dbReference type="ARBA" id="ARBA00004651"/>
    </source>
</evidence>
<dbReference type="PANTHER" id="PTHR30625">
    <property type="entry name" value="PROTEIN TOLQ"/>
    <property type="match status" value="1"/>
</dbReference>
<evidence type="ECO:0000256" key="3">
    <source>
        <dbReference type="ARBA" id="ARBA00022692"/>
    </source>
</evidence>
<accession>A0A6N6MZ76</accession>
<sequence length="201" mass="21605">MNLIHQGGFMMWPLLALSIAALAVMVERFITLTTTRFPDEDTLRQAFKLAHIGKTDEAASMAADAAPAYRKFFAALFDNITPELHEQHITQAGEEALFSLSRRLDFLATVAAAAPLMGLLGTVIGMINAFSRLASSGSVDITMLSGGIWQALLTTAAGLSIAIPALLAHRLFCRMHAKAAFTLQKAAVDYLTTTGTQEPKP</sequence>
<feature type="transmembrane region" description="Helical" evidence="7">
    <location>
        <begin position="106"/>
        <end position="127"/>
    </location>
</feature>
<feature type="transmembrane region" description="Helical" evidence="7">
    <location>
        <begin position="147"/>
        <end position="168"/>
    </location>
</feature>
<comment type="caution">
    <text evidence="9">The sequence shown here is derived from an EMBL/GenBank/DDBJ whole genome shotgun (WGS) entry which is preliminary data.</text>
</comment>
<evidence type="ECO:0000313" key="9">
    <source>
        <dbReference type="EMBL" id="KAB1440268.1"/>
    </source>
</evidence>
<evidence type="ECO:0000256" key="4">
    <source>
        <dbReference type="ARBA" id="ARBA00022989"/>
    </source>
</evidence>
<feature type="domain" description="MotA/TolQ/ExbB proton channel" evidence="8">
    <location>
        <begin position="72"/>
        <end position="176"/>
    </location>
</feature>
<dbReference type="RefSeq" id="WP_151151709.1">
    <property type="nucleotide sequence ID" value="NZ_WAIE01000007.1"/>
</dbReference>
<dbReference type="Proteomes" id="UP000438699">
    <property type="component" value="Unassembled WGS sequence"/>
</dbReference>
<keyword evidence="5 7" id="KW-0472">Membrane</keyword>
<keyword evidence="6" id="KW-0813">Transport</keyword>
<evidence type="ECO:0000256" key="5">
    <source>
        <dbReference type="ARBA" id="ARBA00023136"/>
    </source>
</evidence>
<evidence type="ECO:0000259" key="8">
    <source>
        <dbReference type="Pfam" id="PF01618"/>
    </source>
</evidence>
<dbReference type="EMBL" id="WAIE01000007">
    <property type="protein sequence ID" value="KAB1440268.1"/>
    <property type="molecule type" value="Genomic_DNA"/>
</dbReference>
<proteinExistence type="inferred from homology"/>
<dbReference type="GO" id="GO:0017038">
    <property type="term" value="P:protein import"/>
    <property type="evidence" value="ECO:0007669"/>
    <property type="project" value="TreeGrafter"/>
</dbReference>
<comment type="similarity">
    <text evidence="6">Belongs to the exbB/tolQ family.</text>
</comment>
<evidence type="ECO:0000256" key="2">
    <source>
        <dbReference type="ARBA" id="ARBA00022475"/>
    </source>
</evidence>
<evidence type="ECO:0000256" key="7">
    <source>
        <dbReference type="SAM" id="Phobius"/>
    </source>
</evidence>
<keyword evidence="3 7" id="KW-0812">Transmembrane</keyword>
<protein>
    <submittedName>
        <fullName evidence="9">MotA/TolQ/ExbB proton channel family protein</fullName>
    </submittedName>
</protein>
<name>A0A6N6MZ76_9BACT</name>